<sequence length="128" mass="13943">MASTRDGPPLSLHGQPRCGGDFVLPLLLPQDPGIRRGCGELRAHGLPGNPRSAPVQPRRVDLLQRYKLPGWGDVALRRAVQPDPPGSGESARGAGDLEPLRGRRHDVRFVLDCNFRKQDLGIPPLHAK</sequence>
<dbReference type="EMBL" id="JAPCXC010000010">
    <property type="protein sequence ID" value="KAJ1611903.1"/>
    <property type="molecule type" value="Genomic_DNA"/>
</dbReference>
<feature type="region of interest" description="Disordered" evidence="1">
    <location>
        <begin position="79"/>
        <end position="99"/>
    </location>
</feature>
<protein>
    <submittedName>
        <fullName evidence="2">Uncharacterized protein</fullName>
    </submittedName>
</protein>
<proteinExistence type="predicted"/>
<dbReference type="Proteomes" id="UP001067231">
    <property type="component" value="Unassembled WGS sequence"/>
</dbReference>
<evidence type="ECO:0000256" key="1">
    <source>
        <dbReference type="SAM" id="MobiDB-lite"/>
    </source>
</evidence>
<reference evidence="2" key="1">
    <citation type="submission" date="2022-10" db="EMBL/GenBank/DDBJ databases">
        <title>Adaptive evolution leads to modifications in subtelomeric GC content in a zoonotic Cryptosporidium species.</title>
        <authorList>
            <person name="Li J."/>
            <person name="Feng Y."/>
            <person name="Xiao L."/>
        </authorList>
    </citation>
    <scope>NUCLEOTIDE SEQUENCE</scope>
    <source>
        <strain evidence="2">33844</strain>
    </source>
</reference>
<evidence type="ECO:0000313" key="2">
    <source>
        <dbReference type="EMBL" id="KAJ1611903.1"/>
    </source>
</evidence>
<organism evidence="2">
    <name type="scientific">Cryptosporidium canis</name>
    <dbReference type="NCBI Taxonomy" id="195482"/>
    <lineage>
        <taxon>Eukaryota</taxon>
        <taxon>Sar</taxon>
        <taxon>Alveolata</taxon>
        <taxon>Apicomplexa</taxon>
        <taxon>Conoidasida</taxon>
        <taxon>Coccidia</taxon>
        <taxon>Eucoccidiorida</taxon>
        <taxon>Eimeriorina</taxon>
        <taxon>Cryptosporidiidae</taxon>
        <taxon>Cryptosporidium</taxon>
    </lineage>
</organism>
<gene>
    <name evidence="2" type="ORF">OJ253_708</name>
</gene>
<dbReference type="AlphaFoldDB" id="A0A9D5DLJ4"/>
<name>A0A9D5DLJ4_9CRYT</name>
<accession>A0A9D5DLJ4</accession>
<comment type="caution">
    <text evidence="2">The sequence shown here is derived from an EMBL/GenBank/DDBJ whole genome shotgun (WGS) entry which is preliminary data.</text>
</comment>